<dbReference type="EMBL" id="AMWN01000004">
    <property type="protein sequence ID" value="EXJ88360.1"/>
    <property type="molecule type" value="Genomic_DNA"/>
</dbReference>
<dbReference type="InterPro" id="IPR013083">
    <property type="entry name" value="Znf_RING/FYVE/PHD"/>
</dbReference>
<dbReference type="AlphaFoldDB" id="W9YFE1"/>
<evidence type="ECO:0000256" key="16">
    <source>
        <dbReference type="SAM" id="MobiDB-lite"/>
    </source>
</evidence>
<name>W9YFE1_9EURO</name>
<comment type="subcellular location">
    <subcellularLocation>
        <location evidence="2">Endoplasmic reticulum membrane</location>
        <topology evidence="2">Multi-pass membrane protein</topology>
    </subcellularLocation>
</comment>
<evidence type="ECO:0000256" key="4">
    <source>
        <dbReference type="ARBA" id="ARBA00010089"/>
    </source>
</evidence>
<feature type="region of interest" description="Disordered" evidence="16">
    <location>
        <begin position="423"/>
        <end position="456"/>
    </location>
</feature>
<organism evidence="19 20">
    <name type="scientific">Capronia coronata CBS 617.96</name>
    <dbReference type="NCBI Taxonomy" id="1182541"/>
    <lineage>
        <taxon>Eukaryota</taxon>
        <taxon>Fungi</taxon>
        <taxon>Dikarya</taxon>
        <taxon>Ascomycota</taxon>
        <taxon>Pezizomycotina</taxon>
        <taxon>Eurotiomycetes</taxon>
        <taxon>Chaetothyriomycetidae</taxon>
        <taxon>Chaetothyriales</taxon>
        <taxon>Herpotrichiellaceae</taxon>
        <taxon>Capronia</taxon>
    </lineage>
</organism>
<evidence type="ECO:0000256" key="17">
    <source>
        <dbReference type="SAM" id="Phobius"/>
    </source>
</evidence>
<dbReference type="STRING" id="1182541.W9YFE1"/>
<protein>
    <recommendedName>
        <fullName evidence="5">RING-type E3 ubiquitin transferase</fullName>
        <ecNumber evidence="5">2.3.2.27</ecNumber>
    </recommendedName>
</protein>
<dbReference type="PROSITE" id="PS50089">
    <property type="entry name" value="ZF_RING_2"/>
    <property type="match status" value="1"/>
</dbReference>
<dbReference type="InterPro" id="IPR058051">
    <property type="entry name" value="Znf_RING_synoviolin"/>
</dbReference>
<dbReference type="GO" id="GO:0061630">
    <property type="term" value="F:ubiquitin protein ligase activity"/>
    <property type="evidence" value="ECO:0007669"/>
    <property type="project" value="UniProtKB-EC"/>
</dbReference>
<keyword evidence="7 17" id="KW-0812">Transmembrane</keyword>
<keyword evidence="13 17" id="KW-1133">Transmembrane helix</keyword>
<feature type="transmembrane region" description="Helical" evidence="17">
    <location>
        <begin position="289"/>
        <end position="310"/>
    </location>
</feature>
<comment type="catalytic activity">
    <reaction evidence="1">
        <text>S-ubiquitinyl-[E2 ubiquitin-conjugating enzyme]-L-cysteine + [acceptor protein]-L-lysine = [E2 ubiquitin-conjugating enzyme]-L-cysteine + N(6)-ubiquitinyl-[acceptor protein]-L-lysine.</text>
        <dbReference type="EC" id="2.3.2.27"/>
    </reaction>
</comment>
<keyword evidence="11" id="KW-0256">Endoplasmic reticulum</keyword>
<dbReference type="GO" id="GO:0036503">
    <property type="term" value="P:ERAD pathway"/>
    <property type="evidence" value="ECO:0007669"/>
    <property type="project" value="TreeGrafter"/>
</dbReference>
<feature type="region of interest" description="Disordered" evidence="16">
    <location>
        <begin position="688"/>
        <end position="952"/>
    </location>
</feature>
<dbReference type="InterPro" id="IPR057992">
    <property type="entry name" value="TPR_SYVN1_N"/>
</dbReference>
<evidence type="ECO:0000256" key="10">
    <source>
        <dbReference type="ARBA" id="ARBA00022786"/>
    </source>
</evidence>
<evidence type="ECO:0000313" key="20">
    <source>
        <dbReference type="Proteomes" id="UP000019484"/>
    </source>
</evidence>
<evidence type="ECO:0000256" key="8">
    <source>
        <dbReference type="ARBA" id="ARBA00022723"/>
    </source>
</evidence>
<evidence type="ECO:0000256" key="15">
    <source>
        <dbReference type="PROSITE-ProRule" id="PRU00175"/>
    </source>
</evidence>
<comment type="pathway">
    <text evidence="3">Protein modification; protein ubiquitination.</text>
</comment>
<dbReference type="SUPFAM" id="SSF57850">
    <property type="entry name" value="RING/U-box"/>
    <property type="match status" value="1"/>
</dbReference>
<feature type="transmembrane region" description="Helical" evidence="17">
    <location>
        <begin position="168"/>
        <end position="191"/>
    </location>
</feature>
<evidence type="ECO:0000313" key="19">
    <source>
        <dbReference type="EMBL" id="EXJ88360.1"/>
    </source>
</evidence>
<dbReference type="InterPro" id="IPR001841">
    <property type="entry name" value="Znf_RING"/>
</dbReference>
<dbReference type="eggNOG" id="KOG0802">
    <property type="taxonomic scope" value="Eukaryota"/>
</dbReference>
<dbReference type="OrthoDB" id="7759664at2759"/>
<feature type="transmembrane region" description="Helical" evidence="17">
    <location>
        <begin position="35"/>
        <end position="56"/>
    </location>
</feature>
<dbReference type="InterPro" id="IPR050731">
    <property type="entry name" value="HRD1_E3_ubiq-ligases"/>
</dbReference>
<dbReference type="GeneID" id="19160165"/>
<feature type="region of interest" description="Disordered" evidence="16">
    <location>
        <begin position="485"/>
        <end position="504"/>
    </location>
</feature>
<evidence type="ECO:0000256" key="1">
    <source>
        <dbReference type="ARBA" id="ARBA00000900"/>
    </source>
</evidence>
<feature type="compositionally biased region" description="Basic and acidic residues" evidence="16">
    <location>
        <begin position="895"/>
        <end position="904"/>
    </location>
</feature>
<evidence type="ECO:0000256" key="3">
    <source>
        <dbReference type="ARBA" id="ARBA00004906"/>
    </source>
</evidence>
<dbReference type="GO" id="GO:0005789">
    <property type="term" value="C:endoplasmic reticulum membrane"/>
    <property type="evidence" value="ECO:0007669"/>
    <property type="project" value="UniProtKB-SubCell"/>
</dbReference>
<evidence type="ECO:0000256" key="11">
    <source>
        <dbReference type="ARBA" id="ARBA00022824"/>
    </source>
</evidence>
<proteinExistence type="inferred from homology"/>
<dbReference type="RefSeq" id="XP_007724366.1">
    <property type="nucleotide sequence ID" value="XM_007726176.1"/>
</dbReference>
<evidence type="ECO:0000256" key="5">
    <source>
        <dbReference type="ARBA" id="ARBA00012483"/>
    </source>
</evidence>
<keyword evidence="20" id="KW-1185">Reference proteome</keyword>
<evidence type="ECO:0000259" key="18">
    <source>
        <dbReference type="PROSITE" id="PS50089"/>
    </source>
</evidence>
<feature type="compositionally biased region" description="Polar residues" evidence="16">
    <location>
        <begin position="801"/>
        <end position="812"/>
    </location>
</feature>
<feature type="transmembrane region" description="Helical" evidence="17">
    <location>
        <begin position="134"/>
        <end position="156"/>
    </location>
</feature>
<keyword evidence="6" id="KW-0808">Transferase</keyword>
<keyword evidence="10" id="KW-0833">Ubl conjugation pathway</keyword>
<evidence type="ECO:0000256" key="6">
    <source>
        <dbReference type="ARBA" id="ARBA00022679"/>
    </source>
</evidence>
<evidence type="ECO:0000256" key="7">
    <source>
        <dbReference type="ARBA" id="ARBA00022692"/>
    </source>
</evidence>
<keyword evidence="14 17" id="KW-0472">Membrane</keyword>
<evidence type="ECO:0000256" key="14">
    <source>
        <dbReference type="ARBA" id="ARBA00023136"/>
    </source>
</evidence>
<feature type="transmembrane region" description="Helical" evidence="17">
    <location>
        <begin position="94"/>
        <end position="114"/>
    </location>
</feature>
<dbReference type="CDD" id="cd16479">
    <property type="entry name" value="RING-H2_synoviolin"/>
    <property type="match status" value="1"/>
</dbReference>
<evidence type="ECO:0000256" key="2">
    <source>
        <dbReference type="ARBA" id="ARBA00004477"/>
    </source>
</evidence>
<dbReference type="Gene3D" id="3.30.40.10">
    <property type="entry name" value="Zinc/RING finger domain, C3HC4 (zinc finger)"/>
    <property type="match status" value="1"/>
</dbReference>
<evidence type="ECO:0000256" key="12">
    <source>
        <dbReference type="ARBA" id="ARBA00022833"/>
    </source>
</evidence>
<evidence type="ECO:0000256" key="9">
    <source>
        <dbReference type="ARBA" id="ARBA00022771"/>
    </source>
</evidence>
<sequence length="952" mass="104020">MRSQASTALAAGVILKALTQRPNFYSAAVYLSQSSANLMILTNLLFVVACTFLLGLQKLLYGSLRPIEIEQLYEKAWFAVTETCLAMTVFRGEVGLPFLAMFFALLTGKVWGWIGEGRVEVLEQQPPRNPRLFHTRLALSLGLSVAFDLTMLEYVVKQVMRMARPDMMVMFGFEFAVLSVMSISTAMRYAIDLVEIGIVREQKRLRIEEIKRERVQTAVAEFQEAQNAVVTASDADTPTTPTPTQRTLEQVSEDVFNQPVDENEVEVEGWEEKGRYMFYLNLTTDFFKLVIYLTFFFILLVFYGLPIHILRDVFLTMRSFLKRISDFIKYRAATRDMNARYPDATEEDIGREDVCIICREEMRPYQPPVAEPGQPRPRGTPVAERMRPKKLPCGHVLHFSCLRSWLERQQICPTCRANVVRSGRARGDAGAAGQPGGARGGDGQARPAGRQGPRVYQFGPLRIGVGAVRGNNMFEDLQQQLEEVRQAGGPGQAPGPAGDDVNAPRQFGIGYRWQTGARRQRTGEAQDMTTQEQLDALRGQLDREMHELAHNSAELSVLRSMQAEMQRLRNIRPGETLDHANTEAPGANPAATFAAAPAPAPPPQPSGGQRAARTTQFLSAGGPHEVIYAGSDRLPPGLTLPEGWSIMPLRSTTIEGLRPASAASVRNLAAGLEMMQRQFPNQHFGWFPQPQPFQHPTGLNGGGQGQTATFHLHPQGLQEQPQPHYQPRPQPQPAHQNHPLSVAGAHLFPPLQRPAENSNQQPSGPTEASTTVQPTVNGASVAATPGLPGVDRGVSDVAVPPTTQEPQHSPTLFSMPLLPTTNTAVPAPEHQQPPPFSPGAPETRGQGLPAWGRVAMSNGENSTTQPVNGGSGASTAEDAEPSLSRTGNGDISHTALDDGHRHDAEDENQGHVSAAFASDSALSERRTPGPSSEQSAAKDRHVTVEDVVGDPD</sequence>
<dbReference type="Proteomes" id="UP000019484">
    <property type="component" value="Unassembled WGS sequence"/>
</dbReference>
<dbReference type="UniPathway" id="UPA00143"/>
<dbReference type="InterPro" id="IPR024766">
    <property type="entry name" value="Znf_RING_H2"/>
</dbReference>
<dbReference type="Pfam" id="PF12678">
    <property type="entry name" value="zf-rbx1"/>
    <property type="match status" value="1"/>
</dbReference>
<gene>
    <name evidence="19" type="ORF">A1O1_05290</name>
</gene>
<dbReference type="PANTHER" id="PTHR22763:SF184">
    <property type="entry name" value="E3 UBIQUITIN-PROTEIN LIGASE SYNOVIOLIN"/>
    <property type="match status" value="1"/>
</dbReference>
<keyword evidence="8" id="KW-0479">Metal-binding</keyword>
<keyword evidence="9 15" id="KW-0863">Zinc-finger</keyword>
<comment type="similarity">
    <text evidence="4">Belongs to the HRD1 family.</text>
</comment>
<feature type="domain" description="RING-type" evidence="18">
    <location>
        <begin position="355"/>
        <end position="416"/>
    </location>
</feature>
<keyword evidence="12" id="KW-0862">Zinc</keyword>
<comment type="caution">
    <text evidence="19">The sequence shown here is derived from an EMBL/GenBank/DDBJ whole genome shotgun (WGS) entry which is preliminary data.</text>
</comment>
<feature type="compositionally biased region" description="Polar residues" evidence="16">
    <location>
        <begin position="755"/>
        <end position="778"/>
    </location>
</feature>
<evidence type="ECO:0000256" key="13">
    <source>
        <dbReference type="ARBA" id="ARBA00022989"/>
    </source>
</evidence>
<feature type="compositionally biased region" description="Gly residues" evidence="16">
    <location>
        <begin position="433"/>
        <end position="443"/>
    </location>
</feature>
<dbReference type="SMART" id="SM00184">
    <property type="entry name" value="RING"/>
    <property type="match status" value="1"/>
</dbReference>
<dbReference type="GO" id="GO:0016567">
    <property type="term" value="P:protein ubiquitination"/>
    <property type="evidence" value="ECO:0007669"/>
    <property type="project" value="UniProtKB-UniPathway"/>
</dbReference>
<dbReference type="HOGENOM" id="CLU_009169_1_0_1"/>
<accession>W9YFE1</accession>
<dbReference type="GO" id="GO:0043161">
    <property type="term" value="P:proteasome-mediated ubiquitin-dependent protein catabolic process"/>
    <property type="evidence" value="ECO:0007669"/>
    <property type="project" value="TreeGrafter"/>
</dbReference>
<dbReference type="EC" id="2.3.2.27" evidence="5"/>
<feature type="compositionally biased region" description="Polar residues" evidence="16">
    <location>
        <begin position="858"/>
        <end position="868"/>
    </location>
</feature>
<dbReference type="GO" id="GO:0008270">
    <property type="term" value="F:zinc ion binding"/>
    <property type="evidence" value="ECO:0007669"/>
    <property type="project" value="UniProtKB-KW"/>
</dbReference>
<dbReference type="PANTHER" id="PTHR22763">
    <property type="entry name" value="RING ZINC FINGER PROTEIN"/>
    <property type="match status" value="1"/>
</dbReference>
<reference evidence="19 20" key="1">
    <citation type="submission" date="2013-03" db="EMBL/GenBank/DDBJ databases">
        <title>The Genome Sequence of Capronia coronata CBS 617.96.</title>
        <authorList>
            <consortium name="The Broad Institute Genomics Platform"/>
            <person name="Cuomo C."/>
            <person name="de Hoog S."/>
            <person name="Gorbushina A."/>
            <person name="Walker B."/>
            <person name="Young S.K."/>
            <person name="Zeng Q."/>
            <person name="Gargeya S."/>
            <person name="Fitzgerald M."/>
            <person name="Haas B."/>
            <person name="Abouelleil A."/>
            <person name="Allen A.W."/>
            <person name="Alvarado L."/>
            <person name="Arachchi H.M."/>
            <person name="Berlin A.M."/>
            <person name="Chapman S.B."/>
            <person name="Gainer-Dewar J."/>
            <person name="Goldberg J."/>
            <person name="Griggs A."/>
            <person name="Gujja S."/>
            <person name="Hansen M."/>
            <person name="Howarth C."/>
            <person name="Imamovic A."/>
            <person name="Ireland A."/>
            <person name="Larimer J."/>
            <person name="McCowan C."/>
            <person name="Murphy C."/>
            <person name="Pearson M."/>
            <person name="Poon T.W."/>
            <person name="Priest M."/>
            <person name="Roberts A."/>
            <person name="Saif S."/>
            <person name="Shea T."/>
            <person name="Sisk P."/>
            <person name="Sykes S."/>
            <person name="Wortman J."/>
            <person name="Nusbaum C."/>
            <person name="Birren B."/>
        </authorList>
    </citation>
    <scope>NUCLEOTIDE SEQUENCE [LARGE SCALE GENOMIC DNA]</scope>
    <source>
        <strain evidence="19 20">CBS 617.96</strain>
    </source>
</reference>
<dbReference type="Pfam" id="PF25563">
    <property type="entry name" value="TPR_SYVN1_N"/>
    <property type="match status" value="1"/>
</dbReference>